<sequence length="233" mass="26384">MTEGKQPERPHNYTVGLNSSDESSQSKKNKIISYSGEPLDPITLALNRGVQNRSEVNSENERDNACVSRLCIHDNFSSIVENPTEKNQSQDATDICKHNSDVKDQPKPVEVNKFIDTDSCKKSDTHKNQKCNMLEISSSTSKLYENFQVMINDNFSSIVENPTEKNQSQNATDICKHNSDVKDQPKPVEVNKFIDTDSCKKSDTHKNQKCNMLEISSSTSKLYENLSTVFQRR</sequence>
<dbReference type="Proteomes" id="UP001431783">
    <property type="component" value="Unassembled WGS sequence"/>
</dbReference>
<dbReference type="AlphaFoldDB" id="A0AAW1UC54"/>
<evidence type="ECO:0000256" key="1">
    <source>
        <dbReference type="SAM" id="MobiDB-lite"/>
    </source>
</evidence>
<evidence type="ECO:0000313" key="3">
    <source>
        <dbReference type="Proteomes" id="UP001431783"/>
    </source>
</evidence>
<accession>A0AAW1UC54</accession>
<proteinExistence type="predicted"/>
<reference evidence="2 3" key="1">
    <citation type="submission" date="2023-03" db="EMBL/GenBank/DDBJ databases">
        <title>Genome insight into feeding habits of ladybird beetles.</title>
        <authorList>
            <person name="Li H.-S."/>
            <person name="Huang Y.-H."/>
            <person name="Pang H."/>
        </authorList>
    </citation>
    <scope>NUCLEOTIDE SEQUENCE [LARGE SCALE GENOMIC DNA]</scope>
    <source>
        <strain evidence="2">SYSU_2023b</strain>
        <tissue evidence="2">Whole body</tissue>
    </source>
</reference>
<feature type="compositionally biased region" description="Basic and acidic residues" evidence="1">
    <location>
        <begin position="1"/>
        <end position="11"/>
    </location>
</feature>
<name>A0AAW1UC54_9CUCU</name>
<organism evidence="2 3">
    <name type="scientific">Henosepilachna vigintioctopunctata</name>
    <dbReference type="NCBI Taxonomy" id="420089"/>
    <lineage>
        <taxon>Eukaryota</taxon>
        <taxon>Metazoa</taxon>
        <taxon>Ecdysozoa</taxon>
        <taxon>Arthropoda</taxon>
        <taxon>Hexapoda</taxon>
        <taxon>Insecta</taxon>
        <taxon>Pterygota</taxon>
        <taxon>Neoptera</taxon>
        <taxon>Endopterygota</taxon>
        <taxon>Coleoptera</taxon>
        <taxon>Polyphaga</taxon>
        <taxon>Cucujiformia</taxon>
        <taxon>Coccinelloidea</taxon>
        <taxon>Coccinellidae</taxon>
        <taxon>Epilachninae</taxon>
        <taxon>Epilachnini</taxon>
        <taxon>Henosepilachna</taxon>
    </lineage>
</organism>
<feature type="region of interest" description="Disordered" evidence="1">
    <location>
        <begin position="1"/>
        <end position="30"/>
    </location>
</feature>
<keyword evidence="3" id="KW-1185">Reference proteome</keyword>
<comment type="caution">
    <text evidence="2">The sequence shown here is derived from an EMBL/GenBank/DDBJ whole genome shotgun (WGS) entry which is preliminary data.</text>
</comment>
<protein>
    <submittedName>
        <fullName evidence="2">Uncharacterized protein</fullName>
    </submittedName>
</protein>
<dbReference type="EMBL" id="JARQZJ010000043">
    <property type="protein sequence ID" value="KAK9877640.1"/>
    <property type="molecule type" value="Genomic_DNA"/>
</dbReference>
<evidence type="ECO:0000313" key="2">
    <source>
        <dbReference type="EMBL" id="KAK9877640.1"/>
    </source>
</evidence>
<gene>
    <name evidence="2" type="ORF">WA026_019310</name>
</gene>